<dbReference type="Proteomes" id="UP000234479">
    <property type="component" value="Unassembled WGS sequence"/>
</dbReference>
<evidence type="ECO:0000259" key="7">
    <source>
        <dbReference type="PROSITE" id="PS51123"/>
    </source>
</evidence>
<evidence type="ECO:0000256" key="2">
    <source>
        <dbReference type="ARBA" id="ARBA00023136"/>
    </source>
</evidence>
<keyword evidence="9" id="KW-1185">Reference proteome</keyword>
<dbReference type="PRINTS" id="PR01021">
    <property type="entry name" value="OMPADOMAIN"/>
</dbReference>
<evidence type="ECO:0000256" key="1">
    <source>
        <dbReference type="ARBA" id="ARBA00004442"/>
    </source>
</evidence>
<dbReference type="GO" id="GO:0009279">
    <property type="term" value="C:cell outer membrane"/>
    <property type="evidence" value="ECO:0007669"/>
    <property type="project" value="UniProtKB-SubCell"/>
</dbReference>
<evidence type="ECO:0000256" key="5">
    <source>
        <dbReference type="SAM" id="MobiDB-lite"/>
    </source>
</evidence>
<dbReference type="EMBL" id="PJRS01000009">
    <property type="protein sequence ID" value="PLR28399.1"/>
    <property type="molecule type" value="Genomic_DNA"/>
</dbReference>
<dbReference type="AlphaFoldDB" id="A0A2N5DQS2"/>
<dbReference type="InterPro" id="IPR006665">
    <property type="entry name" value="OmpA-like"/>
</dbReference>
<feature type="compositionally biased region" description="Pro residues" evidence="5">
    <location>
        <begin position="24"/>
        <end position="39"/>
    </location>
</feature>
<gene>
    <name evidence="8" type="ORF">SGCZBJ_02840</name>
</gene>
<dbReference type="CDD" id="cd07185">
    <property type="entry name" value="OmpA_C-like"/>
    <property type="match status" value="1"/>
</dbReference>
<feature type="signal peptide" evidence="6">
    <location>
        <begin position="1"/>
        <end position="21"/>
    </location>
</feature>
<dbReference type="Pfam" id="PF00691">
    <property type="entry name" value="OmpA"/>
    <property type="match status" value="1"/>
</dbReference>
<name>A0A2N5DQS2_9CAUL</name>
<dbReference type="PANTHER" id="PTHR30329:SF21">
    <property type="entry name" value="LIPOPROTEIN YIAD-RELATED"/>
    <property type="match status" value="1"/>
</dbReference>
<dbReference type="InterPro" id="IPR006664">
    <property type="entry name" value="OMP_bac"/>
</dbReference>
<sequence length="156" mass="16170">MAGVTLTLAMIAFLLAVALQAAPSAPPPPPSPPSPPPGPHTDEVIVYHPSGSTGTRAVSEHAIDAAVQQIRFYKPAKVIVQSHTDTVGSSDSNMALSTGRAEAVRRALVEAGVDAQLIELQPMGETAPAVKTADDVAEPVNNRTVVILRQITLPKG</sequence>
<dbReference type="SUPFAM" id="SSF103088">
    <property type="entry name" value="OmpA-like"/>
    <property type="match status" value="1"/>
</dbReference>
<feature type="domain" description="OmpA-like" evidence="7">
    <location>
        <begin position="41"/>
        <end position="152"/>
    </location>
</feature>
<dbReference type="InterPro" id="IPR036737">
    <property type="entry name" value="OmpA-like_sf"/>
</dbReference>
<dbReference type="PROSITE" id="PS51123">
    <property type="entry name" value="OMPA_2"/>
    <property type="match status" value="1"/>
</dbReference>
<feature type="chain" id="PRO_5014801415" description="OmpA-like domain-containing protein" evidence="6">
    <location>
        <begin position="22"/>
        <end position="156"/>
    </location>
</feature>
<evidence type="ECO:0000256" key="4">
    <source>
        <dbReference type="PROSITE-ProRule" id="PRU00473"/>
    </source>
</evidence>
<comment type="subcellular location">
    <subcellularLocation>
        <location evidence="1">Cell outer membrane</location>
    </subcellularLocation>
</comment>
<proteinExistence type="predicted"/>
<keyword evidence="3" id="KW-0998">Cell outer membrane</keyword>
<evidence type="ECO:0000256" key="6">
    <source>
        <dbReference type="SAM" id="SignalP"/>
    </source>
</evidence>
<evidence type="ECO:0000256" key="3">
    <source>
        <dbReference type="ARBA" id="ARBA00023237"/>
    </source>
</evidence>
<feature type="region of interest" description="Disordered" evidence="5">
    <location>
        <begin position="22"/>
        <end position="44"/>
    </location>
</feature>
<keyword evidence="2 4" id="KW-0472">Membrane</keyword>
<dbReference type="OrthoDB" id="189250at2"/>
<evidence type="ECO:0000313" key="8">
    <source>
        <dbReference type="EMBL" id="PLR28399.1"/>
    </source>
</evidence>
<dbReference type="InterPro" id="IPR050330">
    <property type="entry name" value="Bact_OuterMem_StrucFunc"/>
</dbReference>
<comment type="caution">
    <text evidence="8">The sequence shown here is derived from an EMBL/GenBank/DDBJ whole genome shotgun (WGS) entry which is preliminary data.</text>
</comment>
<accession>A0A2N5DQS2</accession>
<evidence type="ECO:0000313" key="9">
    <source>
        <dbReference type="Proteomes" id="UP000234479"/>
    </source>
</evidence>
<keyword evidence="6" id="KW-0732">Signal</keyword>
<dbReference type="Gene3D" id="3.30.1330.60">
    <property type="entry name" value="OmpA-like domain"/>
    <property type="match status" value="1"/>
</dbReference>
<reference evidence="8 9" key="1">
    <citation type="submission" date="2017-12" db="EMBL/GenBank/DDBJ databases">
        <title>The genome sequence of Caulobacter sp. 410.</title>
        <authorList>
            <person name="Gao J."/>
            <person name="Mao X."/>
            <person name="Sun J."/>
        </authorList>
    </citation>
    <scope>NUCLEOTIDE SEQUENCE [LARGE SCALE GENOMIC DNA]</scope>
    <source>
        <strain evidence="8 9">410</strain>
    </source>
</reference>
<protein>
    <recommendedName>
        <fullName evidence="7">OmpA-like domain-containing protein</fullName>
    </recommendedName>
</protein>
<dbReference type="PANTHER" id="PTHR30329">
    <property type="entry name" value="STATOR ELEMENT OF FLAGELLAR MOTOR COMPLEX"/>
    <property type="match status" value="1"/>
</dbReference>
<organism evidence="8 9">
    <name type="scientific">Caulobacter zeae</name>
    <dbReference type="NCBI Taxonomy" id="2055137"/>
    <lineage>
        <taxon>Bacteria</taxon>
        <taxon>Pseudomonadati</taxon>
        <taxon>Pseudomonadota</taxon>
        <taxon>Alphaproteobacteria</taxon>
        <taxon>Caulobacterales</taxon>
        <taxon>Caulobacteraceae</taxon>
        <taxon>Caulobacter</taxon>
    </lineage>
</organism>